<dbReference type="VEuPathDB" id="MicrosporidiaDB:NBO_69g0018"/>
<dbReference type="Proteomes" id="UP000016927">
    <property type="component" value="Unassembled WGS sequence"/>
</dbReference>
<evidence type="ECO:0000313" key="3">
    <source>
        <dbReference type="EMBL" id="EOB13524.1"/>
    </source>
</evidence>
<name>R0M6A6_NOSB1</name>
<dbReference type="GO" id="GO:0006084">
    <property type="term" value="P:acetyl-CoA metabolic process"/>
    <property type="evidence" value="ECO:0007669"/>
    <property type="project" value="TreeGrafter"/>
</dbReference>
<dbReference type="Pfam" id="PF01154">
    <property type="entry name" value="HMG_CoA_synt_N"/>
    <property type="match status" value="1"/>
</dbReference>
<dbReference type="OrthoDB" id="1269963at2759"/>
<keyword evidence="4" id="KW-1185">Reference proteome</keyword>
<dbReference type="CDD" id="cd00827">
    <property type="entry name" value="init_cond_enzymes"/>
    <property type="match status" value="1"/>
</dbReference>
<dbReference type="HOGENOM" id="CLU_008065_0_1_1"/>
<dbReference type="PANTHER" id="PTHR43323:SF2">
    <property type="entry name" value="HYDROXYMETHYLGLUTARYL-COA SYNTHASE"/>
    <property type="match status" value="1"/>
</dbReference>
<dbReference type="STRING" id="578461.R0M6A6"/>
<proteinExistence type="predicted"/>
<keyword evidence="1" id="KW-0808">Transferase</keyword>
<accession>R0M6A6</accession>
<dbReference type="GO" id="GO:0010142">
    <property type="term" value="P:farnesyl diphosphate biosynthetic process, mevalonate pathway"/>
    <property type="evidence" value="ECO:0007669"/>
    <property type="project" value="TreeGrafter"/>
</dbReference>
<feature type="non-terminal residue" evidence="3">
    <location>
        <position position="297"/>
    </location>
</feature>
<reference evidence="3 4" key="1">
    <citation type="journal article" date="2013" name="BMC Genomics">
        <title>Comparative genomics of parasitic silkworm microsporidia reveal an association between genome expansion and host adaptation.</title>
        <authorList>
            <person name="Pan G."/>
            <person name="Xu J."/>
            <person name="Li T."/>
            <person name="Xia Q."/>
            <person name="Liu S.L."/>
            <person name="Zhang G."/>
            <person name="Li S."/>
            <person name="Li C."/>
            <person name="Liu H."/>
            <person name="Yang L."/>
            <person name="Liu T."/>
            <person name="Zhang X."/>
            <person name="Wu Z."/>
            <person name="Fan W."/>
            <person name="Dang X."/>
            <person name="Xiang H."/>
            <person name="Tao M."/>
            <person name="Li Y."/>
            <person name="Hu J."/>
            <person name="Li Z."/>
            <person name="Lin L."/>
            <person name="Luo J."/>
            <person name="Geng L."/>
            <person name="Wang L."/>
            <person name="Long M."/>
            <person name="Wan Y."/>
            <person name="He N."/>
            <person name="Zhang Z."/>
            <person name="Lu C."/>
            <person name="Keeling P.J."/>
            <person name="Wang J."/>
            <person name="Xiang Z."/>
            <person name="Zhou Z."/>
        </authorList>
    </citation>
    <scope>NUCLEOTIDE SEQUENCE [LARGE SCALE GENOMIC DNA]</scope>
    <source>
        <strain evidence="4">CQ1 / CVCC 102059</strain>
    </source>
</reference>
<organism evidence="3 4">
    <name type="scientific">Nosema bombycis (strain CQ1 / CVCC 102059)</name>
    <name type="common">Microsporidian parasite</name>
    <name type="synonym">Pebrine of silkworm</name>
    <dbReference type="NCBI Taxonomy" id="578461"/>
    <lineage>
        <taxon>Eukaryota</taxon>
        <taxon>Fungi</taxon>
        <taxon>Fungi incertae sedis</taxon>
        <taxon>Microsporidia</taxon>
        <taxon>Nosematidae</taxon>
        <taxon>Nosema</taxon>
    </lineage>
</organism>
<dbReference type="Gene3D" id="3.40.47.10">
    <property type="match status" value="1"/>
</dbReference>
<dbReference type="InterPro" id="IPR016039">
    <property type="entry name" value="Thiolase-like"/>
</dbReference>
<evidence type="ECO:0000259" key="2">
    <source>
        <dbReference type="Pfam" id="PF01154"/>
    </source>
</evidence>
<dbReference type="SUPFAM" id="SSF53901">
    <property type="entry name" value="Thiolase-like"/>
    <property type="match status" value="1"/>
</dbReference>
<dbReference type="EMBL" id="KB908977">
    <property type="protein sequence ID" value="EOB13524.1"/>
    <property type="molecule type" value="Genomic_DNA"/>
</dbReference>
<dbReference type="AlphaFoldDB" id="R0M6A6"/>
<protein>
    <submittedName>
        <fullName evidence="3">Hydroxymethylglutaryl-CoA synthase</fullName>
    </submittedName>
</protein>
<dbReference type="InterPro" id="IPR013528">
    <property type="entry name" value="HMG_CoA_synth_N"/>
</dbReference>
<dbReference type="GO" id="GO:0004421">
    <property type="term" value="F:hydroxymethylglutaryl-CoA synthase activity"/>
    <property type="evidence" value="ECO:0007669"/>
    <property type="project" value="TreeGrafter"/>
</dbReference>
<gene>
    <name evidence="3" type="primary">HMCS</name>
    <name evidence="3" type="ORF">NBO_69g0018</name>
</gene>
<evidence type="ECO:0000313" key="4">
    <source>
        <dbReference type="Proteomes" id="UP000016927"/>
    </source>
</evidence>
<feature type="domain" description="Hydroxymethylglutaryl-coenzyme A synthase N-terminal" evidence="2">
    <location>
        <begin position="6"/>
        <end position="171"/>
    </location>
</feature>
<dbReference type="PANTHER" id="PTHR43323">
    <property type="entry name" value="3-HYDROXY-3-METHYLGLUTARYL COENZYME A SYNTHASE"/>
    <property type="match status" value="1"/>
</dbReference>
<evidence type="ECO:0000256" key="1">
    <source>
        <dbReference type="ARBA" id="ARBA00022679"/>
    </source>
</evidence>
<sequence>MTQGRVGIIGIEYQLPKFVLKQEEVSEALEIDINKLKIGLGLEEFSVPDLNEDCVSLAMSAVSKLLKKMNINKEDVGKIEVGSESNFDFSKSIKSYLLDLFPTNTSISGCDNVHACYGGTNALLNSLAWLESSICTKKYAIVVCTDVCFYRENSAIPTSGAGAVAMLLGRDPVLALISDVLFHYSSNESDFLKPVSKYPFSVLKGKESVENYMKAFSHFFGSGCVSSLLCFEKIREGCEVINFEQSLSKRIEISFSQYIKIINNAGVASTQSICEEENDNERYKIVKIEGDVRYYGQ</sequence>